<feature type="domain" description="CCHC-type" evidence="1">
    <location>
        <begin position="214"/>
        <end position="230"/>
    </location>
</feature>
<reference evidence="2" key="1">
    <citation type="submission" date="2018-02" db="EMBL/GenBank/DDBJ databases">
        <authorList>
            <person name="Cohen D.B."/>
            <person name="Kent A.D."/>
        </authorList>
    </citation>
    <scope>NUCLEOTIDE SEQUENCE</scope>
</reference>
<dbReference type="SUPFAM" id="SSF57756">
    <property type="entry name" value="Retrovirus zinc finger-like domains"/>
    <property type="match status" value="1"/>
</dbReference>
<evidence type="ECO:0000313" key="2">
    <source>
        <dbReference type="EMBL" id="SPD01380.1"/>
    </source>
</evidence>
<dbReference type="InterPro" id="IPR001878">
    <property type="entry name" value="Znf_CCHC"/>
</dbReference>
<gene>
    <name evidence="2" type="ORF">FSB_LOCUS29262</name>
</gene>
<proteinExistence type="predicted"/>
<accession>A0A2N9GPR0</accession>
<dbReference type="SUPFAM" id="SSF56672">
    <property type="entry name" value="DNA/RNA polymerases"/>
    <property type="match status" value="1"/>
</dbReference>
<dbReference type="Gene3D" id="3.30.420.10">
    <property type="entry name" value="Ribonuclease H-like superfamily/Ribonuclease H"/>
    <property type="match status" value="1"/>
</dbReference>
<dbReference type="Gene3D" id="4.10.60.10">
    <property type="entry name" value="Zinc finger, CCHC-type"/>
    <property type="match status" value="1"/>
</dbReference>
<evidence type="ECO:0000259" key="1">
    <source>
        <dbReference type="SMART" id="SM00343"/>
    </source>
</evidence>
<dbReference type="InterPro" id="IPR012337">
    <property type="entry name" value="RNaseH-like_sf"/>
</dbReference>
<dbReference type="InterPro" id="IPR043502">
    <property type="entry name" value="DNA/RNA_pol_sf"/>
</dbReference>
<organism evidence="2">
    <name type="scientific">Fagus sylvatica</name>
    <name type="common">Beechnut</name>
    <dbReference type="NCBI Taxonomy" id="28930"/>
    <lineage>
        <taxon>Eukaryota</taxon>
        <taxon>Viridiplantae</taxon>
        <taxon>Streptophyta</taxon>
        <taxon>Embryophyta</taxon>
        <taxon>Tracheophyta</taxon>
        <taxon>Spermatophyta</taxon>
        <taxon>Magnoliopsida</taxon>
        <taxon>eudicotyledons</taxon>
        <taxon>Gunneridae</taxon>
        <taxon>Pentapetalae</taxon>
        <taxon>rosids</taxon>
        <taxon>fabids</taxon>
        <taxon>Fagales</taxon>
        <taxon>Fagaceae</taxon>
        <taxon>Fagus</taxon>
    </lineage>
</organism>
<dbReference type="GO" id="GO:0008270">
    <property type="term" value="F:zinc ion binding"/>
    <property type="evidence" value="ECO:0007669"/>
    <property type="project" value="InterPro"/>
</dbReference>
<name>A0A2N9GPR0_FAGSY</name>
<dbReference type="AlphaFoldDB" id="A0A2N9GPR0"/>
<dbReference type="Pfam" id="PF07727">
    <property type="entry name" value="RVT_2"/>
    <property type="match status" value="2"/>
</dbReference>
<dbReference type="GO" id="GO:0003676">
    <property type="term" value="F:nucleic acid binding"/>
    <property type="evidence" value="ECO:0007669"/>
    <property type="project" value="InterPro"/>
</dbReference>
<dbReference type="EMBL" id="OIVN01002190">
    <property type="protein sequence ID" value="SPD01380.1"/>
    <property type="molecule type" value="Genomic_DNA"/>
</dbReference>
<dbReference type="SUPFAM" id="SSF53098">
    <property type="entry name" value="Ribonuclease H-like"/>
    <property type="match status" value="1"/>
</dbReference>
<dbReference type="InterPro" id="IPR036875">
    <property type="entry name" value="Znf_CCHC_sf"/>
</dbReference>
<dbReference type="PANTHER" id="PTHR11439">
    <property type="entry name" value="GAG-POL-RELATED RETROTRANSPOSON"/>
    <property type="match status" value="1"/>
</dbReference>
<protein>
    <recommendedName>
        <fullName evidence="1">CCHC-type domain-containing protein</fullName>
    </recommendedName>
</protein>
<dbReference type="InterPro" id="IPR013103">
    <property type="entry name" value="RVT_2"/>
</dbReference>
<feature type="domain" description="CCHC-type" evidence="1">
    <location>
        <begin position="232"/>
        <end position="248"/>
    </location>
</feature>
<sequence>MDKNELPKTVTTILNGHNYVLWSQDMRSFLKGHRLWRYVTGEIQALVRSKDEEDTKFADRLEDWDCKNHQIITWFRHSTVPSIHQQFGRYENAKDVWDLLSRHYTTAGLSHDLFGIRWSKSTHIVKDPADAAILATKRDQFHLIQFLMALTSEFEPVRATLLQQVPLPTLEFAMSQLLSHETRLRTLQPHHPDAVLATATRPSSSSSSRNGPKYCKYCHKQGHLLAECLTIQCRYCHKIGHIVYNCPTKPLKPGQSGILLKPVNHFVAATAEDSPSDPSLSSIPLFSSIIPTTHAPLIQTVNGSHLAASHTGSVSTSTLSLSDTYLIPNLTLNLISVGQLCELGFDLWFGSSGCRVQDPRTNQVLGIGRRVGRMFELTSLHLPSTSTPPPSHVAHTASVFPLSLWHLRLGTSQQNGRAECKHRHILDSVRAFLISASCPERFWGEAALTAVYTINRLPSSALQNVTPFERLYAPLLVVDPVLDQTPDLPLAAPPADFPALPQEPVPPVDLVTDQTPLLPLRRSDRVRAPPAHLRDYSCFSVVLSLHEPHTYREACTNPLWQQAMTKELQALEKTHTWHLVDLSHGKFAIGCKWVYKIKTKSDDFIERYKVRLIAKGYAQEYEIDYEETFAPVAHITSVRSLLAIAAAPLGYSDCLDKVCLLRCALYGLKQASRAWFSSLAVLYISLASHLVLMIQHYLSANLIRLFLHQQFEMKDLGHLSYFLGLEVSSDSTGYYLSQAKYVFDLLSRAGLTDTKVVSTPLEMNARLTPLDGTPLSDVTLYRQLVGSLVYLTVTRPDIAHAVHLVSQFLSAPHSTHYAAVIHIFRYIKGTMFHGLHFSAHSTLDLCAYSDVDWAEDPTDRRSTTGFCFFLGDSFISWRSKKQHIVSHSSTEVEYRALADTTSELLALCWLLEDIGFTHSSPTVIHCDNRSAIQIAHNDVFHERTKHIEIDCHLVRHHLFAGILHFLPVSSSDQTADIFTKTFPSGRFRDLVSKLKMASVRPP</sequence>
<dbReference type="PANTHER" id="PTHR11439:SF461">
    <property type="entry name" value="OS10G0432200 PROTEIN"/>
    <property type="match status" value="1"/>
</dbReference>
<dbReference type="SMART" id="SM00343">
    <property type="entry name" value="ZnF_C2HC"/>
    <property type="match status" value="2"/>
</dbReference>
<dbReference type="CDD" id="cd09272">
    <property type="entry name" value="RNase_HI_RT_Ty1"/>
    <property type="match status" value="1"/>
</dbReference>
<dbReference type="InterPro" id="IPR036397">
    <property type="entry name" value="RNaseH_sf"/>
</dbReference>